<sequence length="203" mass="21840">MVVRTAAAIAAALTLLTVPAAAIATAAPAPHGQPTWDQLYAQQTANREHTAAVFPKLVPGARDIDLSDFGNDRVSQFNGQSYLGGQVWFTDADGGENLYIQVSGPTTLDALQQGCAKVTRCTTRRETNGSHTYVLENDEQTPAGTATTRFAENLRSDGTLVLVQEHNYLPERDGGEPSGAIHKTFPLSTDQLLTLARDRAYQI</sequence>
<keyword evidence="3" id="KW-1185">Reference proteome</keyword>
<comment type="caution">
    <text evidence="2">The sequence shown here is derived from an EMBL/GenBank/DDBJ whole genome shotgun (WGS) entry which is preliminary data.</text>
</comment>
<name>A0ABV6MUH1_9PSEU</name>
<feature type="signal peptide" evidence="1">
    <location>
        <begin position="1"/>
        <end position="26"/>
    </location>
</feature>
<proteinExistence type="predicted"/>
<evidence type="ECO:0000313" key="3">
    <source>
        <dbReference type="Proteomes" id="UP001589810"/>
    </source>
</evidence>
<dbReference type="Proteomes" id="UP001589810">
    <property type="component" value="Unassembled WGS sequence"/>
</dbReference>
<feature type="chain" id="PRO_5045415963" evidence="1">
    <location>
        <begin position="27"/>
        <end position="203"/>
    </location>
</feature>
<dbReference type="EMBL" id="JBHLUD010000007">
    <property type="protein sequence ID" value="MFC0543978.1"/>
    <property type="molecule type" value="Genomic_DNA"/>
</dbReference>
<evidence type="ECO:0000256" key="1">
    <source>
        <dbReference type="SAM" id="SignalP"/>
    </source>
</evidence>
<accession>A0ABV6MUH1</accession>
<dbReference type="RefSeq" id="WP_273935462.1">
    <property type="nucleotide sequence ID" value="NZ_CP097263.1"/>
</dbReference>
<reference evidence="2 3" key="1">
    <citation type="submission" date="2024-09" db="EMBL/GenBank/DDBJ databases">
        <authorList>
            <person name="Sun Q."/>
            <person name="Mori K."/>
        </authorList>
    </citation>
    <scope>NUCLEOTIDE SEQUENCE [LARGE SCALE GENOMIC DNA]</scope>
    <source>
        <strain evidence="2 3">TBRC 1432</strain>
    </source>
</reference>
<protein>
    <submittedName>
        <fullName evidence="2">Uncharacterized protein</fullName>
    </submittedName>
</protein>
<gene>
    <name evidence="2" type="ORF">ACFFH7_20910</name>
</gene>
<organism evidence="2 3">
    <name type="scientific">Kutzneria chonburiensis</name>
    <dbReference type="NCBI Taxonomy" id="1483604"/>
    <lineage>
        <taxon>Bacteria</taxon>
        <taxon>Bacillati</taxon>
        <taxon>Actinomycetota</taxon>
        <taxon>Actinomycetes</taxon>
        <taxon>Pseudonocardiales</taxon>
        <taxon>Pseudonocardiaceae</taxon>
        <taxon>Kutzneria</taxon>
    </lineage>
</organism>
<keyword evidence="1" id="KW-0732">Signal</keyword>
<evidence type="ECO:0000313" key="2">
    <source>
        <dbReference type="EMBL" id="MFC0543978.1"/>
    </source>
</evidence>